<sequence length="175" mass="20541">MNYKYLIKLVEKGIAKEIEGDGYKNYYVTKNGRVYSCSKKKGNSKVTKLTPQKNNKGYLRIQINGRSKLLHRLVALYFVPNINNYETVDHIDGNKLNNNHTNLQWCTNLENMRNARKNGLFKDTPLRKLSNKEVVDIRHRYKNEDITHHELADEYNVSRATIGAIIRRQLYKNIQ</sequence>
<keyword evidence="2" id="KW-0378">Hydrolase</keyword>
<dbReference type="InterPro" id="IPR003615">
    <property type="entry name" value="HNH_nuc"/>
</dbReference>
<dbReference type="Proteomes" id="UP000503318">
    <property type="component" value="Segment"/>
</dbReference>
<evidence type="ECO:0000313" key="2">
    <source>
        <dbReference type="EMBL" id="QIW89074.1"/>
    </source>
</evidence>
<keyword evidence="2" id="KW-0540">Nuclease</keyword>
<dbReference type="KEGG" id="vg:5130346"/>
<organism evidence="2 3">
    <name type="scientific">Staphylococcus phage Twort (strain DSM 17442 / HER 48)</name>
    <name type="common">Bacteriophage Twort</name>
    <dbReference type="NCBI Taxonomy" id="2908167"/>
    <lineage>
        <taxon>Viruses</taxon>
        <taxon>Duplodnaviria</taxon>
        <taxon>Heunggongvirae</taxon>
        <taxon>Uroviricota</taxon>
        <taxon>Caudoviricetes</taxon>
        <taxon>Herelleviridae</taxon>
        <taxon>Twortvirinae</taxon>
        <taxon>Twortvirus</taxon>
        <taxon>Twortvirus twort</taxon>
    </lineage>
</organism>
<feature type="domain" description="HNH nuclease" evidence="1">
    <location>
        <begin position="64"/>
        <end position="112"/>
    </location>
</feature>
<dbReference type="RefSeq" id="YP_238715.1">
    <property type="nucleotide sequence ID" value="NC_007021.1"/>
</dbReference>
<protein>
    <submittedName>
        <fullName evidence="2">HNH homing endonuclease</fullName>
    </submittedName>
</protein>
<dbReference type="SMART" id="SM00507">
    <property type="entry name" value="HNHc"/>
    <property type="match status" value="1"/>
</dbReference>
<dbReference type="Pfam" id="PF13392">
    <property type="entry name" value="HNH_3"/>
    <property type="match status" value="1"/>
</dbReference>
<dbReference type="EMBL" id="MT151386">
    <property type="protein sequence ID" value="QIW89074.1"/>
    <property type="molecule type" value="Genomic_DNA"/>
</dbReference>
<reference evidence="2 3" key="1">
    <citation type="submission" date="2020-03" db="EMBL/GenBank/DDBJ databases">
        <title>Variable regions in the genome of staphylococcal bacteriophage Twort.</title>
        <authorList>
            <person name="Glowacka-Rutkowska A."/>
            <person name="Gawor J."/>
            <person name="Lobocka M."/>
        </authorList>
    </citation>
    <scope>NUCLEOTIDE SEQUENCE [LARGE SCALE GENOMIC DNA]</scope>
</reference>
<gene>
    <name evidence="2" type="ORF">TwortDSMZ_069</name>
</gene>
<keyword evidence="2" id="KW-0255">Endonuclease</keyword>
<dbReference type="SMR" id="A0A6H0X567"/>
<dbReference type="Gene3D" id="3.90.75.20">
    <property type="match status" value="1"/>
</dbReference>
<evidence type="ECO:0000313" key="3">
    <source>
        <dbReference type="Proteomes" id="UP000503318"/>
    </source>
</evidence>
<evidence type="ECO:0000259" key="1">
    <source>
        <dbReference type="SMART" id="SM00507"/>
    </source>
</evidence>
<dbReference type="SUPFAM" id="SSF88659">
    <property type="entry name" value="Sigma3 and sigma4 domains of RNA polymerase sigma factors"/>
    <property type="match status" value="1"/>
</dbReference>
<organismHost>
    <name type="scientific">Twortvirus twort</name>
    <dbReference type="NCBI Taxonomy" id="55510"/>
</organismHost>
<proteinExistence type="predicted"/>
<dbReference type="OrthoDB" id="21336at10239"/>
<dbReference type="GO" id="GO:0004519">
    <property type="term" value="F:endonuclease activity"/>
    <property type="evidence" value="ECO:0007669"/>
    <property type="project" value="UniProtKB-KW"/>
</dbReference>
<dbReference type="InterPro" id="IPR013324">
    <property type="entry name" value="RNA_pol_sigma_r3/r4-like"/>
</dbReference>
<name>A0A6H0X567_BPTWO</name>
<dbReference type="InterPro" id="IPR044925">
    <property type="entry name" value="His-Me_finger_sf"/>
</dbReference>
<dbReference type="SUPFAM" id="SSF54060">
    <property type="entry name" value="His-Me finger endonucleases"/>
    <property type="match status" value="1"/>
</dbReference>
<accession>A0A6H0X567</accession>